<dbReference type="RefSeq" id="WP_133233894.1">
    <property type="nucleotide sequence ID" value="NZ_SOZE01000024.1"/>
</dbReference>
<dbReference type="InterPro" id="IPR007367">
    <property type="entry name" value="DUF433"/>
</dbReference>
<dbReference type="SUPFAM" id="SSF46689">
    <property type="entry name" value="Homeodomain-like"/>
    <property type="match status" value="1"/>
</dbReference>
<comment type="caution">
    <text evidence="1">The sequence shown here is derived from an EMBL/GenBank/DDBJ whole genome shotgun (WGS) entry which is preliminary data.</text>
</comment>
<evidence type="ECO:0000313" key="1">
    <source>
        <dbReference type="EMBL" id="TFF35028.1"/>
    </source>
</evidence>
<dbReference type="Proteomes" id="UP000297540">
    <property type="component" value="Unassembled WGS sequence"/>
</dbReference>
<dbReference type="PANTHER" id="PTHR34849">
    <property type="entry name" value="SSL5025 PROTEIN"/>
    <property type="match status" value="1"/>
</dbReference>
<proteinExistence type="predicted"/>
<name>A0A4Y8S7U4_9SPHI</name>
<dbReference type="PANTHER" id="PTHR34849:SF3">
    <property type="entry name" value="SSR2962 PROTEIN"/>
    <property type="match status" value="1"/>
</dbReference>
<dbReference type="Pfam" id="PF04255">
    <property type="entry name" value="DUF433"/>
    <property type="match status" value="1"/>
</dbReference>
<accession>A0A4Y8S7U4</accession>
<dbReference type="EMBL" id="SOZE01000024">
    <property type="protein sequence ID" value="TFF35028.1"/>
    <property type="molecule type" value="Genomic_DNA"/>
</dbReference>
<dbReference type="InterPro" id="IPR009057">
    <property type="entry name" value="Homeodomain-like_sf"/>
</dbReference>
<dbReference type="InterPro" id="IPR036388">
    <property type="entry name" value="WH-like_DNA-bd_sf"/>
</dbReference>
<reference evidence="1 2" key="1">
    <citation type="journal article" date="2017" name="Int. J. Syst. Evol. Microbiol.">
        <title>Mucilaginibacterpsychrotolerans sp. nov., isolated from peatlands.</title>
        <authorList>
            <person name="Deng Y."/>
            <person name="Shen L."/>
            <person name="Xu B."/>
            <person name="Liu Y."/>
            <person name="Gu Z."/>
            <person name="Liu H."/>
            <person name="Zhou Y."/>
        </authorList>
    </citation>
    <scope>NUCLEOTIDE SEQUENCE [LARGE SCALE GENOMIC DNA]</scope>
    <source>
        <strain evidence="1 2">NH7-4</strain>
    </source>
</reference>
<organism evidence="1 2">
    <name type="scientific">Mucilaginibacter psychrotolerans</name>
    <dbReference type="NCBI Taxonomy" id="1524096"/>
    <lineage>
        <taxon>Bacteria</taxon>
        <taxon>Pseudomonadati</taxon>
        <taxon>Bacteroidota</taxon>
        <taxon>Sphingobacteriia</taxon>
        <taxon>Sphingobacteriales</taxon>
        <taxon>Sphingobacteriaceae</taxon>
        <taxon>Mucilaginibacter</taxon>
    </lineage>
</organism>
<evidence type="ECO:0000313" key="2">
    <source>
        <dbReference type="Proteomes" id="UP000297540"/>
    </source>
</evidence>
<protein>
    <submittedName>
        <fullName evidence="1">DUF433 domain-containing protein</fullName>
    </submittedName>
</protein>
<dbReference type="OrthoDB" id="9809529at2"/>
<sequence length="79" mass="8749">MQIQEVINIDQDILSGQPVFTGTRVPVESLFDHLEAGVTLDEFLEDFPSVSREQAVALLDVANKIVTSKDIMKLYEAVA</sequence>
<keyword evidence="2" id="KW-1185">Reference proteome</keyword>
<gene>
    <name evidence="1" type="ORF">E2R66_19995</name>
</gene>
<dbReference type="Gene3D" id="1.10.10.10">
    <property type="entry name" value="Winged helix-like DNA-binding domain superfamily/Winged helix DNA-binding domain"/>
    <property type="match status" value="1"/>
</dbReference>
<dbReference type="AlphaFoldDB" id="A0A4Y8S7U4"/>